<name>A0A9W7ZI16_9FUNG</name>
<organism evidence="3 4">
    <name type="scientific">Tieghemiomyces parasiticus</name>
    <dbReference type="NCBI Taxonomy" id="78921"/>
    <lineage>
        <taxon>Eukaryota</taxon>
        <taxon>Fungi</taxon>
        <taxon>Fungi incertae sedis</taxon>
        <taxon>Zoopagomycota</taxon>
        <taxon>Kickxellomycotina</taxon>
        <taxon>Dimargaritomycetes</taxon>
        <taxon>Dimargaritales</taxon>
        <taxon>Dimargaritaceae</taxon>
        <taxon>Tieghemiomyces</taxon>
    </lineage>
</organism>
<gene>
    <name evidence="3" type="primary">TOP1_2</name>
    <name evidence="3" type="ORF">IWQ60_011756</name>
</gene>
<dbReference type="GO" id="GO:0006260">
    <property type="term" value="P:DNA replication"/>
    <property type="evidence" value="ECO:0007669"/>
    <property type="project" value="TreeGrafter"/>
</dbReference>
<dbReference type="InterPro" id="IPR036202">
    <property type="entry name" value="TopoI_DNA-bd_euk_N_sf"/>
</dbReference>
<dbReference type="GO" id="GO:0005730">
    <property type="term" value="C:nucleolus"/>
    <property type="evidence" value="ECO:0007669"/>
    <property type="project" value="TreeGrafter"/>
</dbReference>
<keyword evidence="3" id="KW-0413">Isomerase</keyword>
<dbReference type="Proteomes" id="UP001150569">
    <property type="component" value="Unassembled WGS sequence"/>
</dbReference>
<dbReference type="PANTHER" id="PTHR10290:SF3">
    <property type="entry name" value="DNA TOPOISOMERASE 1"/>
    <property type="match status" value="1"/>
</dbReference>
<dbReference type="AlphaFoldDB" id="A0A9W7ZI16"/>
<dbReference type="InterPro" id="IPR013030">
    <property type="entry name" value="DNA_topo_DNA_db_N_dom2"/>
</dbReference>
<dbReference type="Gene3D" id="1.10.10.41">
    <property type="entry name" value="Yeast DNA topoisomerase - domain 1"/>
    <property type="match status" value="1"/>
</dbReference>
<accession>A0A9W7ZI16</accession>
<feature type="compositionally biased region" description="Polar residues" evidence="1">
    <location>
        <begin position="1"/>
        <end position="22"/>
    </location>
</feature>
<protein>
    <submittedName>
        <fullName evidence="3">DNA topoisomerase 1</fullName>
        <ecNumber evidence="3">5.6.2.1</ecNumber>
    </submittedName>
</protein>
<dbReference type="GO" id="GO:0003917">
    <property type="term" value="F:DNA topoisomerase type I (single strand cut, ATP-independent) activity"/>
    <property type="evidence" value="ECO:0007669"/>
    <property type="project" value="UniProtKB-EC"/>
</dbReference>
<dbReference type="PANTHER" id="PTHR10290">
    <property type="entry name" value="DNA TOPOISOMERASE I"/>
    <property type="match status" value="1"/>
</dbReference>
<evidence type="ECO:0000313" key="3">
    <source>
        <dbReference type="EMBL" id="KAJ1908039.1"/>
    </source>
</evidence>
<keyword evidence="4" id="KW-1185">Reference proteome</keyword>
<sequence>MSDSDSSVVQTLRKATNGASAFSSSSDSDDNVPLQARLKAKNGNGTLRAVAKSDSSDSDDDVPLAQKLKRPLSSAKKAPVLAMKRKASAGTVEATDSSSESDVPLAKKIKKPATPSKKAVAKSPATKTTIKKEMANSKATPAKKAKVNKEVAKAEAAQEEGEGDVDEQEYKWWLEQNMDNSVKWKTLSHNGVFFPPEYEPHGVPLVYNGKPVKLVPAVEE</sequence>
<feature type="domain" description="DNA topoisomerase I DNA binding eukaryotic-type" evidence="2">
    <location>
        <begin position="182"/>
        <end position="220"/>
    </location>
</feature>
<dbReference type="EC" id="5.6.2.1" evidence="3"/>
<dbReference type="Pfam" id="PF02919">
    <property type="entry name" value="Topoisom_I_N"/>
    <property type="match status" value="1"/>
</dbReference>
<reference evidence="3" key="1">
    <citation type="submission" date="2022-07" db="EMBL/GenBank/DDBJ databases">
        <title>Phylogenomic reconstructions and comparative analyses of Kickxellomycotina fungi.</title>
        <authorList>
            <person name="Reynolds N.K."/>
            <person name="Stajich J.E."/>
            <person name="Barry K."/>
            <person name="Grigoriev I.V."/>
            <person name="Crous P."/>
            <person name="Smith M.E."/>
        </authorList>
    </citation>
    <scope>NUCLEOTIDE SEQUENCE</scope>
    <source>
        <strain evidence="3">RSA 861</strain>
    </source>
</reference>
<evidence type="ECO:0000256" key="1">
    <source>
        <dbReference type="SAM" id="MobiDB-lite"/>
    </source>
</evidence>
<dbReference type="GO" id="GO:0003677">
    <property type="term" value="F:DNA binding"/>
    <property type="evidence" value="ECO:0007669"/>
    <property type="project" value="InterPro"/>
</dbReference>
<dbReference type="EMBL" id="JANBPT010001418">
    <property type="protein sequence ID" value="KAJ1908039.1"/>
    <property type="molecule type" value="Genomic_DNA"/>
</dbReference>
<dbReference type="GO" id="GO:0007059">
    <property type="term" value="P:chromosome segregation"/>
    <property type="evidence" value="ECO:0007669"/>
    <property type="project" value="TreeGrafter"/>
</dbReference>
<dbReference type="InterPro" id="IPR051062">
    <property type="entry name" value="Topoisomerase_IB"/>
</dbReference>
<dbReference type="InterPro" id="IPR008336">
    <property type="entry name" value="TopoI_DNA-bd_euk"/>
</dbReference>
<dbReference type="OrthoDB" id="5592849at2759"/>
<feature type="non-terminal residue" evidence="3">
    <location>
        <position position="220"/>
    </location>
</feature>
<evidence type="ECO:0000313" key="4">
    <source>
        <dbReference type="Proteomes" id="UP001150569"/>
    </source>
</evidence>
<dbReference type="Gene3D" id="2.170.11.10">
    <property type="entry name" value="DNA Topoisomerase I, domain 2"/>
    <property type="match status" value="1"/>
</dbReference>
<proteinExistence type="predicted"/>
<dbReference type="GO" id="GO:0005694">
    <property type="term" value="C:chromosome"/>
    <property type="evidence" value="ECO:0007669"/>
    <property type="project" value="InterPro"/>
</dbReference>
<feature type="region of interest" description="Disordered" evidence="1">
    <location>
        <begin position="1"/>
        <end position="166"/>
    </location>
</feature>
<comment type="caution">
    <text evidence="3">The sequence shown here is derived from an EMBL/GenBank/DDBJ whole genome shotgun (WGS) entry which is preliminary data.</text>
</comment>
<feature type="compositionally biased region" description="Acidic residues" evidence="1">
    <location>
        <begin position="157"/>
        <end position="166"/>
    </location>
</feature>
<dbReference type="SUPFAM" id="SSF56741">
    <property type="entry name" value="Eukaryotic DNA topoisomerase I, N-terminal DNA-binding fragment"/>
    <property type="match status" value="1"/>
</dbReference>
<dbReference type="InterPro" id="IPR013034">
    <property type="entry name" value="DNA_topo_DNA_db_N_dom1"/>
</dbReference>
<evidence type="ECO:0000259" key="2">
    <source>
        <dbReference type="Pfam" id="PF02919"/>
    </source>
</evidence>
<dbReference type="GO" id="GO:0006265">
    <property type="term" value="P:DNA topological change"/>
    <property type="evidence" value="ECO:0007669"/>
    <property type="project" value="InterPro"/>
</dbReference>